<gene>
    <name evidence="1" type="ORF">PPENT_87.1.T1730017</name>
</gene>
<keyword evidence="2" id="KW-1185">Reference proteome</keyword>
<reference evidence="1" key="1">
    <citation type="submission" date="2021-01" db="EMBL/GenBank/DDBJ databases">
        <authorList>
            <consortium name="Genoscope - CEA"/>
            <person name="William W."/>
        </authorList>
    </citation>
    <scope>NUCLEOTIDE SEQUENCE</scope>
</reference>
<dbReference type="Proteomes" id="UP000689195">
    <property type="component" value="Unassembled WGS sequence"/>
</dbReference>
<comment type="caution">
    <text evidence="1">The sequence shown here is derived from an EMBL/GenBank/DDBJ whole genome shotgun (WGS) entry which is preliminary data.</text>
</comment>
<evidence type="ECO:0000313" key="1">
    <source>
        <dbReference type="EMBL" id="CAD8213048.1"/>
    </source>
</evidence>
<proteinExistence type="predicted"/>
<accession>A0A8S1YI08</accession>
<dbReference type="AlphaFoldDB" id="A0A8S1YI08"/>
<sequence length="70" mass="8616">MKDIYGLEQRCYSINIKEIQYVNKLLNQLKFLENMKEKEPKKEMLLQFYKAFQQRFQPCQFINKIYENGS</sequence>
<name>A0A8S1YI08_9CILI</name>
<organism evidence="1 2">
    <name type="scientific">Paramecium pentaurelia</name>
    <dbReference type="NCBI Taxonomy" id="43138"/>
    <lineage>
        <taxon>Eukaryota</taxon>
        <taxon>Sar</taxon>
        <taxon>Alveolata</taxon>
        <taxon>Ciliophora</taxon>
        <taxon>Intramacronucleata</taxon>
        <taxon>Oligohymenophorea</taxon>
        <taxon>Peniculida</taxon>
        <taxon>Parameciidae</taxon>
        <taxon>Paramecium</taxon>
    </lineage>
</organism>
<dbReference type="EMBL" id="CAJJDO010000173">
    <property type="protein sequence ID" value="CAD8213048.1"/>
    <property type="molecule type" value="Genomic_DNA"/>
</dbReference>
<protein>
    <submittedName>
        <fullName evidence="1">Uncharacterized protein</fullName>
    </submittedName>
</protein>
<evidence type="ECO:0000313" key="2">
    <source>
        <dbReference type="Proteomes" id="UP000689195"/>
    </source>
</evidence>